<evidence type="ECO:0000313" key="1">
    <source>
        <dbReference type="EMBL" id="PJG84077.1"/>
    </source>
</evidence>
<proteinExistence type="predicted"/>
<accession>A0A2M8RYV0</accession>
<gene>
    <name evidence="1" type="ORF">CVP04_01090</name>
</gene>
<organism evidence="1 2">
    <name type="scientific">Caviibacterium pharyngocola</name>
    <dbReference type="NCBI Taxonomy" id="28159"/>
    <lineage>
        <taxon>Bacteria</taxon>
        <taxon>Pseudomonadati</taxon>
        <taxon>Pseudomonadota</taxon>
        <taxon>Gammaproteobacteria</taxon>
        <taxon>Pasteurellales</taxon>
        <taxon>Pasteurellaceae</taxon>
        <taxon>Caviibacterium</taxon>
    </lineage>
</organism>
<reference evidence="1 2" key="1">
    <citation type="submission" date="2017-11" db="EMBL/GenBank/DDBJ databases">
        <title>Reclassification of Bisgaard taxon 5 as Caviibacterium pharyngocola gen. nov., sp. nov.</title>
        <authorList>
            <person name="Christensen H."/>
        </authorList>
    </citation>
    <scope>NUCLEOTIDE SEQUENCE [LARGE SCALE GENOMIC DNA]</scope>
    <source>
        <strain evidence="1 2">7_3</strain>
    </source>
</reference>
<dbReference type="AlphaFoldDB" id="A0A2M8RYV0"/>
<sequence length="55" mass="6523">MNCKQATKLISDSKERKLNLQEKVSLKTHLIICPYCRSFQKNCNKMTQLMKQFTE</sequence>
<protein>
    <submittedName>
        <fullName evidence="1">DsDNA-mimic protein</fullName>
    </submittedName>
</protein>
<keyword evidence="2" id="KW-1185">Reference proteome</keyword>
<evidence type="ECO:0000313" key="2">
    <source>
        <dbReference type="Proteomes" id="UP000230282"/>
    </source>
</evidence>
<dbReference type="RefSeq" id="WP_100295673.1">
    <property type="nucleotide sequence ID" value="NZ_PHGZ01000003.1"/>
</dbReference>
<dbReference type="Proteomes" id="UP000230282">
    <property type="component" value="Unassembled WGS sequence"/>
</dbReference>
<dbReference type="EMBL" id="PHGZ01000003">
    <property type="protein sequence ID" value="PJG84077.1"/>
    <property type="molecule type" value="Genomic_DNA"/>
</dbReference>
<dbReference type="OrthoDB" id="8374021at2"/>
<comment type="caution">
    <text evidence="1">The sequence shown here is derived from an EMBL/GenBank/DDBJ whole genome shotgun (WGS) entry which is preliminary data.</text>
</comment>
<name>A0A2M8RYV0_9PAST</name>